<organism evidence="1 2">
    <name type="scientific">Bugula neritina</name>
    <name type="common">Brown bryozoan</name>
    <name type="synonym">Sertularia neritina</name>
    <dbReference type="NCBI Taxonomy" id="10212"/>
    <lineage>
        <taxon>Eukaryota</taxon>
        <taxon>Metazoa</taxon>
        <taxon>Spiralia</taxon>
        <taxon>Lophotrochozoa</taxon>
        <taxon>Bryozoa</taxon>
        <taxon>Gymnolaemata</taxon>
        <taxon>Cheilostomatida</taxon>
        <taxon>Flustrina</taxon>
        <taxon>Buguloidea</taxon>
        <taxon>Bugulidae</taxon>
        <taxon>Bugula</taxon>
    </lineage>
</organism>
<dbReference type="SUPFAM" id="SSF56672">
    <property type="entry name" value="DNA/RNA polymerases"/>
    <property type="match status" value="1"/>
</dbReference>
<reference evidence="1" key="1">
    <citation type="submission" date="2020-06" db="EMBL/GenBank/DDBJ databases">
        <title>Draft genome of Bugula neritina, a colonial animal packing powerful symbionts and potential medicines.</title>
        <authorList>
            <person name="Rayko M."/>
        </authorList>
    </citation>
    <scope>NUCLEOTIDE SEQUENCE [LARGE SCALE GENOMIC DNA]</scope>
    <source>
        <strain evidence="1">Kwan_BN1</strain>
    </source>
</reference>
<evidence type="ECO:0000313" key="1">
    <source>
        <dbReference type="EMBL" id="KAF6020445.1"/>
    </source>
</evidence>
<dbReference type="OrthoDB" id="10067350at2759"/>
<dbReference type="PANTHER" id="PTHR37984">
    <property type="entry name" value="PROTEIN CBG26694"/>
    <property type="match status" value="1"/>
</dbReference>
<dbReference type="AlphaFoldDB" id="A0A7J7J2W2"/>
<evidence type="ECO:0000313" key="2">
    <source>
        <dbReference type="Proteomes" id="UP000593567"/>
    </source>
</evidence>
<dbReference type="PANTHER" id="PTHR37984:SF11">
    <property type="entry name" value="INTEGRASE CATALYTIC DOMAIN-CONTAINING PROTEIN"/>
    <property type="match status" value="1"/>
</dbReference>
<sequence length="215" mass="24186">MGETVHFIIDTGACTNIIDIETYNKLQQTGQITLESVDQHGLFAYGSVKELDILDKFFVDVSCNSKHAKAEFYVFNGVAKCLLSFKTVNSLSLISCSDNVVCSVLPETPDRIMNNFPEVFQGLGKLRGYTVKFHIYDIIQPVAQPVRRLPIGLRDKVRAKLDSLVENGVSLEWVSPLCVLKDNGDISQMVDMRRANKAIIRERHHLPTTKEMQLV</sequence>
<name>A0A7J7J2W2_BUGNE</name>
<gene>
    <name evidence="1" type="ORF">EB796_021248</name>
</gene>
<protein>
    <submittedName>
        <fullName evidence="1">Uncharacterized protein</fullName>
    </submittedName>
</protein>
<dbReference type="InterPro" id="IPR043502">
    <property type="entry name" value="DNA/RNA_pol_sf"/>
</dbReference>
<proteinExistence type="predicted"/>
<dbReference type="EMBL" id="VXIV02003173">
    <property type="protein sequence ID" value="KAF6020445.1"/>
    <property type="molecule type" value="Genomic_DNA"/>
</dbReference>
<keyword evidence="2" id="KW-1185">Reference proteome</keyword>
<accession>A0A7J7J2W2</accession>
<dbReference type="Proteomes" id="UP000593567">
    <property type="component" value="Unassembled WGS sequence"/>
</dbReference>
<dbReference type="InterPro" id="IPR050951">
    <property type="entry name" value="Retrovirus_Pol_polyprotein"/>
</dbReference>
<comment type="caution">
    <text evidence="1">The sequence shown here is derived from an EMBL/GenBank/DDBJ whole genome shotgun (WGS) entry which is preliminary data.</text>
</comment>
<dbReference type="Gene3D" id="3.10.10.10">
    <property type="entry name" value="HIV Type 1 Reverse Transcriptase, subunit A, domain 1"/>
    <property type="match status" value="1"/>
</dbReference>